<keyword evidence="7" id="KW-0812">Transmembrane</keyword>
<evidence type="ECO:0000313" key="10">
    <source>
        <dbReference type="EMBL" id="MPV90809.1"/>
    </source>
</evidence>
<dbReference type="Proteomes" id="UP000093205">
    <property type="component" value="Chromosome"/>
</dbReference>
<dbReference type="InterPro" id="IPR003594">
    <property type="entry name" value="HATPase_dom"/>
</dbReference>
<dbReference type="GO" id="GO:0004721">
    <property type="term" value="F:phosphoprotein phosphatase activity"/>
    <property type="evidence" value="ECO:0007669"/>
    <property type="project" value="TreeGrafter"/>
</dbReference>
<gene>
    <name evidence="9" type="ORF">A2J15_000880</name>
    <name evidence="10" type="ORF">GC022_01180</name>
</gene>
<dbReference type="PANTHER" id="PTHR45453:SF1">
    <property type="entry name" value="PHOSPHATE REGULON SENSOR PROTEIN PHOR"/>
    <property type="match status" value="1"/>
</dbReference>
<dbReference type="InterPro" id="IPR050351">
    <property type="entry name" value="BphY/WalK/GraS-like"/>
</dbReference>
<accession>A0A6A7JQY4</accession>
<dbReference type="Gene3D" id="1.10.287.130">
    <property type="match status" value="1"/>
</dbReference>
<dbReference type="SUPFAM" id="SSF47384">
    <property type="entry name" value="Homodimeric domain of signal transducing histidine kinase"/>
    <property type="match status" value="1"/>
</dbReference>
<evidence type="ECO:0000256" key="3">
    <source>
        <dbReference type="ARBA" id="ARBA00022553"/>
    </source>
</evidence>
<dbReference type="Pfam" id="PF02518">
    <property type="entry name" value="HATPase_c"/>
    <property type="match status" value="1"/>
</dbReference>
<evidence type="ECO:0000256" key="7">
    <source>
        <dbReference type="SAM" id="Phobius"/>
    </source>
</evidence>
<evidence type="ECO:0000256" key="4">
    <source>
        <dbReference type="ARBA" id="ARBA00022679"/>
    </source>
</evidence>
<evidence type="ECO:0000256" key="5">
    <source>
        <dbReference type="ARBA" id="ARBA00022777"/>
    </source>
</evidence>
<dbReference type="GO" id="GO:0016036">
    <property type="term" value="P:cellular response to phosphate starvation"/>
    <property type="evidence" value="ECO:0007669"/>
    <property type="project" value="TreeGrafter"/>
</dbReference>
<dbReference type="InterPro" id="IPR036890">
    <property type="entry name" value="HATPase_C_sf"/>
</dbReference>
<dbReference type="EMBL" id="CP031611">
    <property type="protein sequence ID" value="AXP08305.1"/>
    <property type="molecule type" value="Genomic_DNA"/>
</dbReference>
<dbReference type="SMART" id="SM00387">
    <property type="entry name" value="HATPase_c"/>
    <property type="match status" value="1"/>
</dbReference>
<keyword evidence="3" id="KW-0597">Phosphoprotein</keyword>
<evidence type="ECO:0000256" key="6">
    <source>
        <dbReference type="ARBA" id="ARBA00023012"/>
    </source>
</evidence>
<protein>
    <recommendedName>
        <fullName evidence="2">histidine kinase</fullName>
        <ecNumber evidence="2">2.7.13.3</ecNumber>
    </recommendedName>
</protein>
<dbReference type="RefSeq" id="WP_066776236.1">
    <property type="nucleotide sequence ID" value="NZ_CBCSFE010000002.1"/>
</dbReference>
<dbReference type="Gene3D" id="3.30.565.10">
    <property type="entry name" value="Histidine kinase-like ATPase, C-terminal domain"/>
    <property type="match status" value="1"/>
</dbReference>
<dbReference type="GO" id="GO:0000155">
    <property type="term" value="F:phosphorelay sensor kinase activity"/>
    <property type="evidence" value="ECO:0007669"/>
    <property type="project" value="InterPro"/>
</dbReference>
<keyword evidence="5 10" id="KW-0418">Kinase</keyword>
<dbReference type="PROSITE" id="PS50109">
    <property type="entry name" value="HIS_KIN"/>
    <property type="match status" value="1"/>
</dbReference>
<dbReference type="InterPro" id="IPR005467">
    <property type="entry name" value="His_kinase_dom"/>
</dbReference>
<reference evidence="10" key="2">
    <citation type="journal article" date="2019" name="Front. Microbiol.">
        <title>Campylobacter hepaticus, the cause of Spotty Liver Disease in chickens: Transmission and routes of infection.</title>
        <authorList>
            <person name="Van T.H."/>
            <person name="Moore R.J."/>
            <person name="Phung C."/>
        </authorList>
    </citation>
    <scope>NUCLEOTIDE SEQUENCE</scope>
    <source>
        <strain evidence="10">QLD_2/QLD</strain>
    </source>
</reference>
<dbReference type="PRINTS" id="PR00344">
    <property type="entry name" value="BCTRLSENSOR"/>
</dbReference>
<dbReference type="AlphaFoldDB" id="A0A6A7JQY4"/>
<dbReference type="GeneID" id="44004055"/>
<keyword evidence="11" id="KW-1185">Reference proteome</keyword>
<evidence type="ECO:0000313" key="9">
    <source>
        <dbReference type="EMBL" id="AXP08305.1"/>
    </source>
</evidence>
<organism evidence="10">
    <name type="scientific">Campylobacter hepaticus</name>
    <dbReference type="NCBI Taxonomy" id="1813019"/>
    <lineage>
        <taxon>Bacteria</taxon>
        <taxon>Pseudomonadati</taxon>
        <taxon>Campylobacterota</taxon>
        <taxon>Epsilonproteobacteria</taxon>
        <taxon>Campylobacterales</taxon>
        <taxon>Campylobacteraceae</taxon>
        <taxon>Campylobacter</taxon>
    </lineage>
</organism>
<dbReference type="PANTHER" id="PTHR45453">
    <property type="entry name" value="PHOSPHATE REGULON SENSOR PROTEIN PHOR"/>
    <property type="match status" value="1"/>
</dbReference>
<dbReference type="CDD" id="cd00082">
    <property type="entry name" value="HisKA"/>
    <property type="match status" value="1"/>
</dbReference>
<keyword evidence="7" id="KW-0472">Membrane</keyword>
<dbReference type="KEGG" id="chw:A2J15_000880"/>
<dbReference type="EMBL" id="WHMJ01000002">
    <property type="protein sequence ID" value="MPV90809.1"/>
    <property type="molecule type" value="Genomic_DNA"/>
</dbReference>
<dbReference type="GO" id="GO:0005886">
    <property type="term" value="C:plasma membrane"/>
    <property type="evidence" value="ECO:0007669"/>
    <property type="project" value="TreeGrafter"/>
</dbReference>
<dbReference type="EC" id="2.7.13.3" evidence="2"/>
<dbReference type="InterPro" id="IPR003661">
    <property type="entry name" value="HisK_dim/P_dom"/>
</dbReference>
<dbReference type="InterPro" id="IPR004358">
    <property type="entry name" value="Sig_transdc_His_kin-like_C"/>
</dbReference>
<evidence type="ECO:0000256" key="1">
    <source>
        <dbReference type="ARBA" id="ARBA00000085"/>
    </source>
</evidence>
<evidence type="ECO:0000259" key="8">
    <source>
        <dbReference type="PROSITE" id="PS50109"/>
    </source>
</evidence>
<feature type="transmembrane region" description="Helical" evidence="7">
    <location>
        <begin position="9"/>
        <end position="29"/>
    </location>
</feature>
<keyword evidence="6" id="KW-0902">Two-component regulatory system</keyword>
<keyword evidence="7" id="KW-1133">Transmembrane helix</keyword>
<proteinExistence type="predicted"/>
<keyword evidence="4" id="KW-0808">Transferase</keyword>
<feature type="transmembrane region" description="Helical" evidence="7">
    <location>
        <begin position="159"/>
        <end position="178"/>
    </location>
</feature>
<feature type="domain" description="Histidine kinase" evidence="8">
    <location>
        <begin position="198"/>
        <end position="396"/>
    </location>
</feature>
<dbReference type="SUPFAM" id="SSF55874">
    <property type="entry name" value="ATPase domain of HSP90 chaperone/DNA topoisomerase II/histidine kinase"/>
    <property type="match status" value="1"/>
</dbReference>
<evidence type="ECO:0000313" key="11">
    <source>
        <dbReference type="Proteomes" id="UP000093205"/>
    </source>
</evidence>
<evidence type="ECO:0000256" key="2">
    <source>
        <dbReference type="ARBA" id="ARBA00012438"/>
    </source>
</evidence>
<name>A0A6A7JQY4_9BACT</name>
<dbReference type="OrthoDB" id="9761634at2"/>
<comment type="catalytic activity">
    <reaction evidence="1">
        <text>ATP + protein L-histidine = ADP + protein N-phospho-L-histidine.</text>
        <dbReference type="EC" id="2.7.13.3"/>
    </reaction>
</comment>
<reference evidence="9 11" key="1">
    <citation type="submission" date="2018-08" db="EMBL/GenBank/DDBJ databases">
        <title>Survival mechanisms of Campylobacter hepaticus identified by genomic analysis and comparative transcriptomic analysis of in vivo and in vitro derived bacteria.</title>
        <authorList>
            <person name="Van T.T.H."/>
            <person name="Moore R.J."/>
        </authorList>
    </citation>
    <scope>NUCLEOTIDE SEQUENCE [LARGE SCALE GENOMIC DNA]</scope>
    <source>
        <strain evidence="9 11">HV10</strain>
    </source>
</reference>
<dbReference type="InterPro" id="IPR036097">
    <property type="entry name" value="HisK_dim/P_sf"/>
</dbReference>
<sequence>MAKKVIRQILLIYLTTTGIFLTIFFILWYQKLNEELIVSKGLSLRESHRNIVISILNSRFVPIKLSAKNIAQSTGLKFAIFDVNNILFNNADFDLKKVKPEFKDKGIYDGKIFFLAPMSTDYYFLRHINNKKIDINGSLQILIQGEDVSKDLFWIRMKVFGVSLVAFCILGLVAYILVKIALKPLEDKIITLNSFIKDSTHELNTPLSVILTSIEQLKHEDLENNHKFLRIKLAAKTLSQVYSDLVFYNFPHTLENEKQEFDMQVLLQERLEYFKIFFEQKKITLKLDLHYSYIFAPKSQISKLIDNLLSNAIKYNKKNGEIVIVLKERFLSIADTGYGICKKHLGRIFDRYARFNTDKGGFGIGLSLVKKICDENAIKIVCESIENEGSVFTLTW</sequence>